<reference evidence="1" key="2">
    <citation type="submission" date="2022-06" db="UniProtKB">
        <authorList>
            <consortium name="EnsemblMetazoa"/>
        </authorList>
    </citation>
    <scope>IDENTIFICATION</scope>
    <source>
        <strain evidence="1">PS312</strain>
    </source>
</reference>
<accession>A0A8R1YMY7</accession>
<accession>A0A2A6D0J2</accession>
<dbReference type="CDD" id="cd09917">
    <property type="entry name" value="F-box_SF"/>
    <property type="match status" value="1"/>
</dbReference>
<dbReference type="Proteomes" id="UP000005239">
    <property type="component" value="Unassembled WGS sequence"/>
</dbReference>
<sequence length="170" mass="20224">MGDNCDAEVGKRDYFDLLGLPNEMISHIFSFLPVKDRMRARKNKRLNKIEAESKYYLKRVDIRSDIDSYRFDLMRIIASKSIIGHVTLRFPDSDELIRKFCKIIKEFRNIEELHVHFENEDRAREIMTDSFFLDLSKISTLIYIPCISPEALYQVYKVCKILHSIFETEF</sequence>
<dbReference type="Pfam" id="PF00646">
    <property type="entry name" value="F-box"/>
    <property type="match status" value="1"/>
</dbReference>
<gene>
    <name evidence="1" type="primary">WBGene00111324</name>
</gene>
<name>A0A2A6D0J2_PRIPA</name>
<dbReference type="InterPro" id="IPR001810">
    <property type="entry name" value="F-box_dom"/>
</dbReference>
<proteinExistence type="predicted"/>
<protein>
    <submittedName>
        <fullName evidence="1">F-box domain-containing protein</fullName>
    </submittedName>
</protein>
<dbReference type="InterPro" id="IPR036047">
    <property type="entry name" value="F-box-like_dom_sf"/>
</dbReference>
<dbReference type="Gene3D" id="1.20.1280.50">
    <property type="match status" value="1"/>
</dbReference>
<dbReference type="SMART" id="SM00256">
    <property type="entry name" value="FBOX"/>
    <property type="match status" value="1"/>
</dbReference>
<organism evidence="1 2">
    <name type="scientific">Pristionchus pacificus</name>
    <name type="common">Parasitic nematode worm</name>
    <dbReference type="NCBI Taxonomy" id="54126"/>
    <lineage>
        <taxon>Eukaryota</taxon>
        <taxon>Metazoa</taxon>
        <taxon>Ecdysozoa</taxon>
        <taxon>Nematoda</taxon>
        <taxon>Chromadorea</taxon>
        <taxon>Rhabditida</taxon>
        <taxon>Rhabditina</taxon>
        <taxon>Diplogasteromorpha</taxon>
        <taxon>Diplogasteroidea</taxon>
        <taxon>Neodiplogasteridae</taxon>
        <taxon>Pristionchus</taxon>
    </lineage>
</organism>
<dbReference type="SUPFAM" id="SSF81383">
    <property type="entry name" value="F-box domain"/>
    <property type="match status" value="1"/>
</dbReference>
<dbReference type="AlphaFoldDB" id="A0A2A6D0J2"/>
<dbReference type="EnsemblMetazoa" id="PPA21770.1">
    <property type="protein sequence ID" value="PPA21770.1"/>
    <property type="gene ID" value="WBGene00111324"/>
</dbReference>
<reference evidence="2" key="1">
    <citation type="journal article" date="2008" name="Nat. Genet.">
        <title>The Pristionchus pacificus genome provides a unique perspective on nematode lifestyle and parasitism.</title>
        <authorList>
            <person name="Dieterich C."/>
            <person name="Clifton S.W."/>
            <person name="Schuster L.N."/>
            <person name="Chinwalla A."/>
            <person name="Delehaunty K."/>
            <person name="Dinkelacker I."/>
            <person name="Fulton L."/>
            <person name="Fulton R."/>
            <person name="Godfrey J."/>
            <person name="Minx P."/>
            <person name="Mitreva M."/>
            <person name="Roeseler W."/>
            <person name="Tian H."/>
            <person name="Witte H."/>
            <person name="Yang S.P."/>
            <person name="Wilson R.K."/>
            <person name="Sommer R.J."/>
        </authorList>
    </citation>
    <scope>NUCLEOTIDE SEQUENCE [LARGE SCALE GENOMIC DNA]</scope>
    <source>
        <strain evidence="2">PS312</strain>
    </source>
</reference>
<keyword evidence="2" id="KW-1185">Reference proteome</keyword>
<evidence type="ECO:0000313" key="1">
    <source>
        <dbReference type="EnsemblMetazoa" id="PPA21770.1"/>
    </source>
</evidence>
<evidence type="ECO:0000313" key="2">
    <source>
        <dbReference type="Proteomes" id="UP000005239"/>
    </source>
</evidence>